<reference evidence="14 15" key="1">
    <citation type="submission" date="2016-06" db="EMBL/GenBank/DDBJ databases">
        <title>Genome sequence of halotolerant plant growth promoting strain of Halomonas elongata HEK1 isolated from salterns of Rann of Kutch, Gujarat, India.</title>
        <authorList>
            <person name="Gaba S."/>
            <person name="Singh R.N."/>
            <person name="Abrol S."/>
            <person name="Kaushik R."/>
            <person name="Saxena A.K."/>
        </authorList>
    </citation>
    <scope>NUCLEOTIDE SEQUENCE [LARGE SCALE GENOMIC DNA]</scope>
    <source>
        <strain evidence="14 15">HEK1</strain>
    </source>
</reference>
<feature type="modified residue" description="2-(S-cysteinyl)pyruvic acid O-phosphothioketal" evidence="13">
    <location>
        <position position="117"/>
    </location>
</feature>
<dbReference type="InterPro" id="IPR036968">
    <property type="entry name" value="Enolpyruvate_Tfrase_sf"/>
</dbReference>
<evidence type="ECO:0000256" key="10">
    <source>
        <dbReference type="ARBA" id="ARBA00023317"/>
    </source>
</evidence>
<comment type="caution">
    <text evidence="13">Lacks conserved residue(s) required for the propagation of feature annotation.</text>
</comment>
<proteinExistence type="inferred from homology"/>
<feature type="binding site" evidence="13">
    <location>
        <position position="329"/>
    </location>
    <ligand>
        <name>UDP-N-acetyl-alpha-D-glucosamine</name>
        <dbReference type="ChEBI" id="CHEBI:57705"/>
    </ligand>
</feature>
<evidence type="ECO:0000256" key="5">
    <source>
        <dbReference type="ARBA" id="ARBA00022679"/>
    </source>
</evidence>
<dbReference type="PATRIC" id="fig|2746.7.peg.1660"/>
<feature type="binding site" evidence="13">
    <location>
        <begin position="22"/>
        <end position="23"/>
    </location>
    <ligand>
        <name>phosphoenolpyruvate</name>
        <dbReference type="ChEBI" id="CHEBI:58702"/>
    </ligand>
</feature>
<dbReference type="Pfam" id="PF00275">
    <property type="entry name" value="EPSP_synthase"/>
    <property type="match status" value="1"/>
</dbReference>
<dbReference type="InterPro" id="IPR050068">
    <property type="entry name" value="MurA_subfamily"/>
</dbReference>
<evidence type="ECO:0000256" key="1">
    <source>
        <dbReference type="ARBA" id="ARBA00004496"/>
    </source>
</evidence>
<dbReference type="HAMAP" id="MF_00111">
    <property type="entry name" value="MurA"/>
    <property type="match status" value="1"/>
</dbReference>
<keyword evidence="7 13" id="KW-0573">Peptidoglycan synthesis</keyword>
<evidence type="ECO:0000256" key="7">
    <source>
        <dbReference type="ARBA" id="ARBA00022984"/>
    </source>
</evidence>
<dbReference type="EMBL" id="MAJD01000001">
    <property type="protein sequence ID" value="OBX37258.1"/>
    <property type="molecule type" value="Genomic_DNA"/>
</dbReference>
<dbReference type="SUPFAM" id="SSF55205">
    <property type="entry name" value="EPT/RTPC-like"/>
    <property type="match status" value="1"/>
</dbReference>
<accession>A0A1B8P4T7</accession>
<feature type="active site" description="Proton donor" evidence="13">
    <location>
        <position position="117"/>
    </location>
</feature>
<keyword evidence="5 13" id="KW-0808">Transferase</keyword>
<name>A0A1B8P4T7_HALEL</name>
<dbReference type="InterPro" id="IPR001986">
    <property type="entry name" value="Enolpyruvate_Tfrase_dom"/>
</dbReference>
<evidence type="ECO:0000256" key="3">
    <source>
        <dbReference type="ARBA" id="ARBA00022490"/>
    </source>
</evidence>
<comment type="catalytic activity">
    <reaction evidence="12 13">
        <text>phosphoenolpyruvate + UDP-N-acetyl-alpha-D-glucosamine = UDP-N-acetyl-3-O-(1-carboxyvinyl)-alpha-D-glucosamine + phosphate</text>
        <dbReference type="Rhea" id="RHEA:18681"/>
        <dbReference type="ChEBI" id="CHEBI:43474"/>
        <dbReference type="ChEBI" id="CHEBI:57705"/>
        <dbReference type="ChEBI" id="CHEBI:58702"/>
        <dbReference type="ChEBI" id="CHEBI:68483"/>
        <dbReference type="EC" id="2.5.1.7"/>
    </reaction>
</comment>
<dbReference type="GO" id="GO:0008360">
    <property type="term" value="P:regulation of cell shape"/>
    <property type="evidence" value="ECO:0007669"/>
    <property type="project" value="UniProtKB-KW"/>
</dbReference>
<dbReference type="GO" id="GO:0019277">
    <property type="term" value="P:UDP-N-acetylgalactosamine biosynthetic process"/>
    <property type="evidence" value="ECO:0007669"/>
    <property type="project" value="InterPro"/>
</dbReference>
<comment type="caution">
    <text evidence="14">The sequence shown here is derived from an EMBL/GenBank/DDBJ whole genome shotgun (WGS) entry which is preliminary data.</text>
</comment>
<keyword evidence="4 13" id="KW-0132">Cell division</keyword>
<dbReference type="GeneID" id="91009191"/>
<dbReference type="GO" id="GO:0051301">
    <property type="term" value="P:cell division"/>
    <property type="evidence" value="ECO:0007669"/>
    <property type="project" value="UniProtKB-KW"/>
</dbReference>
<keyword evidence="6 13" id="KW-0133">Cell shape</keyword>
<comment type="similarity">
    <text evidence="11 13">Belongs to the EPSP synthase family. MurA subfamily.</text>
</comment>
<evidence type="ECO:0000256" key="2">
    <source>
        <dbReference type="ARBA" id="ARBA00004752"/>
    </source>
</evidence>
<evidence type="ECO:0000256" key="4">
    <source>
        <dbReference type="ARBA" id="ARBA00022618"/>
    </source>
</evidence>
<dbReference type="RefSeq" id="WP_013331691.1">
    <property type="nucleotide sequence ID" value="NZ_CP087224.1"/>
</dbReference>
<evidence type="ECO:0000256" key="8">
    <source>
        <dbReference type="ARBA" id="ARBA00023306"/>
    </source>
</evidence>
<dbReference type="OMA" id="MIEIGSW"/>
<comment type="pathway">
    <text evidence="2 13">Cell wall biogenesis; peptidoglycan biosynthesis.</text>
</comment>
<comment type="function">
    <text evidence="13">Cell wall formation. Adds enolpyruvyl to UDP-N-acetylglucosamine.</text>
</comment>
<feature type="binding site" evidence="13">
    <location>
        <position position="307"/>
    </location>
    <ligand>
        <name>UDP-N-acetyl-alpha-D-glucosamine</name>
        <dbReference type="ChEBI" id="CHEBI:57705"/>
    </ligand>
</feature>
<dbReference type="CDD" id="cd01555">
    <property type="entry name" value="UdpNAET"/>
    <property type="match status" value="1"/>
</dbReference>
<dbReference type="GO" id="GO:0009252">
    <property type="term" value="P:peptidoglycan biosynthetic process"/>
    <property type="evidence" value="ECO:0007669"/>
    <property type="project" value="UniProtKB-UniRule"/>
</dbReference>
<keyword evidence="9 13" id="KW-0961">Cell wall biogenesis/degradation</keyword>
<dbReference type="GO" id="GO:0071555">
    <property type="term" value="P:cell wall organization"/>
    <property type="evidence" value="ECO:0007669"/>
    <property type="project" value="UniProtKB-KW"/>
</dbReference>
<dbReference type="NCBIfam" id="TIGR01072">
    <property type="entry name" value="murA"/>
    <property type="match status" value="1"/>
</dbReference>
<dbReference type="NCBIfam" id="NF006873">
    <property type="entry name" value="PRK09369.1"/>
    <property type="match status" value="1"/>
</dbReference>
<evidence type="ECO:0000256" key="9">
    <source>
        <dbReference type="ARBA" id="ARBA00023316"/>
    </source>
</evidence>
<evidence type="ECO:0000256" key="12">
    <source>
        <dbReference type="ARBA" id="ARBA00047527"/>
    </source>
</evidence>
<dbReference type="EC" id="2.5.1.7" evidence="13"/>
<organism evidence="14 15">
    <name type="scientific">Halomonas elongata</name>
    <dbReference type="NCBI Taxonomy" id="2746"/>
    <lineage>
        <taxon>Bacteria</taxon>
        <taxon>Pseudomonadati</taxon>
        <taxon>Pseudomonadota</taxon>
        <taxon>Gammaproteobacteria</taxon>
        <taxon>Oceanospirillales</taxon>
        <taxon>Halomonadaceae</taxon>
        <taxon>Halomonas</taxon>
    </lineage>
</organism>
<evidence type="ECO:0000256" key="11">
    <source>
        <dbReference type="ARBA" id="ARBA00038367"/>
    </source>
</evidence>
<dbReference type="UniPathway" id="UPA00219"/>
<dbReference type="FunFam" id="3.65.10.10:FF:000002">
    <property type="entry name" value="UDP-N-acetylglucosamine 1-carboxyvinyltransferase"/>
    <property type="match status" value="1"/>
</dbReference>
<evidence type="ECO:0000256" key="6">
    <source>
        <dbReference type="ARBA" id="ARBA00022960"/>
    </source>
</evidence>
<dbReference type="Gene3D" id="3.65.10.10">
    <property type="entry name" value="Enolpyruvate transferase domain"/>
    <property type="match status" value="2"/>
</dbReference>
<dbReference type="InterPro" id="IPR013792">
    <property type="entry name" value="RNA3'P_cycl/enolpyr_Trfase_a/b"/>
</dbReference>
<dbReference type="InterPro" id="IPR005750">
    <property type="entry name" value="UDP_GlcNAc_COvinyl_MurA"/>
</dbReference>
<evidence type="ECO:0000313" key="14">
    <source>
        <dbReference type="EMBL" id="OBX37258.1"/>
    </source>
</evidence>
<dbReference type="PANTHER" id="PTHR43783:SF1">
    <property type="entry name" value="UDP-N-ACETYLGLUCOSAMINE 1-CARBOXYVINYLTRANSFERASE"/>
    <property type="match status" value="1"/>
</dbReference>
<protein>
    <recommendedName>
        <fullName evidence="13">UDP-N-acetylglucosamine 1-carboxyvinyltransferase</fullName>
        <ecNumber evidence="13">2.5.1.7</ecNumber>
    </recommendedName>
    <alternativeName>
        <fullName evidence="13">Enoylpyruvate transferase</fullName>
    </alternativeName>
    <alternativeName>
        <fullName evidence="13">UDP-N-acetylglucosamine enolpyruvyl transferase</fullName>
        <shortName evidence="13">EPT</shortName>
    </alternativeName>
</protein>
<dbReference type="GO" id="GO:0005737">
    <property type="term" value="C:cytoplasm"/>
    <property type="evidence" value="ECO:0007669"/>
    <property type="project" value="UniProtKB-SubCell"/>
</dbReference>
<dbReference type="PANTHER" id="PTHR43783">
    <property type="entry name" value="UDP-N-ACETYLGLUCOSAMINE 1-CARBOXYVINYLTRANSFERASE"/>
    <property type="match status" value="1"/>
</dbReference>
<dbReference type="GO" id="GO:0008760">
    <property type="term" value="F:UDP-N-acetylglucosamine 1-carboxyvinyltransferase activity"/>
    <property type="evidence" value="ECO:0007669"/>
    <property type="project" value="UniProtKB-UniRule"/>
</dbReference>
<feature type="binding site" evidence="13">
    <location>
        <begin position="122"/>
        <end position="126"/>
    </location>
    <ligand>
        <name>UDP-N-acetyl-alpha-D-glucosamine</name>
        <dbReference type="ChEBI" id="CHEBI:57705"/>
    </ligand>
</feature>
<comment type="subcellular location">
    <subcellularLocation>
        <location evidence="1 13">Cytoplasm</location>
    </subcellularLocation>
</comment>
<evidence type="ECO:0000313" key="15">
    <source>
        <dbReference type="Proteomes" id="UP000092504"/>
    </source>
</evidence>
<dbReference type="Proteomes" id="UP000092504">
    <property type="component" value="Unassembled WGS sequence"/>
</dbReference>
<evidence type="ECO:0000256" key="13">
    <source>
        <dbReference type="HAMAP-Rule" id="MF_00111"/>
    </source>
</evidence>
<keyword evidence="3 13" id="KW-0963">Cytoplasm</keyword>
<sequence>MDKLIITGNGPVDGEVWASGAKNAALPILCATLLAEEPVTIGNLPHLQDITTTLELLGHMGVQPVMGERMSIQLDGSQVHDCHAPYELVKKMRASILVLGPLLAHFGQADVSLPGGCAIGSRPVDLHLRGLEAMGADIRVEGGYIRARVDGRLKGATIFFDTVTVTGTENLLMAATLAEGTTVLENAAREPEVVDLAECLIKMGANIRGHGSDTIVIEGVERLHGAAHDVMPDRIETGTFLVAAALSRGRVRVRNTRADLLEAVLAKLEEAGAEITSGDGWIALDMHGRRPRAVSVRTAPYPAFPTDMQAQFVALNAVAEGTARVVETIFENRFMHVQELNRMGADIALEGNTAVITGVESLSGAPVMATDLRASASLVIVAMMAAGETLVDRIYHIDRGYECIEEKLQLLGAKIRRVPG</sequence>
<gene>
    <name evidence="13 14" type="primary">murA</name>
    <name evidence="14" type="ORF">A8U91_01616</name>
</gene>
<keyword evidence="10 13" id="KW-0670">Pyruvate</keyword>
<keyword evidence="8 13" id="KW-0131">Cell cycle</keyword>
<dbReference type="AlphaFoldDB" id="A0A1B8P4T7"/>
<feature type="binding site" evidence="13">
    <location>
        <position position="93"/>
    </location>
    <ligand>
        <name>UDP-N-acetyl-alpha-D-glucosamine</name>
        <dbReference type="ChEBI" id="CHEBI:57705"/>
    </ligand>
</feature>